<dbReference type="AlphaFoldDB" id="A0AAE4CWK9"/>
<organism evidence="2 3">
    <name type="scientific">Catenuloplanes niger</name>
    <dbReference type="NCBI Taxonomy" id="587534"/>
    <lineage>
        <taxon>Bacteria</taxon>
        <taxon>Bacillati</taxon>
        <taxon>Actinomycetota</taxon>
        <taxon>Actinomycetes</taxon>
        <taxon>Micromonosporales</taxon>
        <taxon>Micromonosporaceae</taxon>
        <taxon>Catenuloplanes</taxon>
    </lineage>
</organism>
<name>A0AAE4CWK9_9ACTN</name>
<dbReference type="Proteomes" id="UP001183629">
    <property type="component" value="Unassembled WGS sequence"/>
</dbReference>
<feature type="compositionally biased region" description="Basic residues" evidence="1">
    <location>
        <begin position="712"/>
        <end position="723"/>
    </location>
</feature>
<protein>
    <submittedName>
        <fullName evidence="2">Uncharacterized protein</fullName>
    </submittedName>
</protein>
<keyword evidence="3" id="KW-1185">Reference proteome</keyword>
<gene>
    <name evidence="2" type="ORF">J2S44_007575</name>
</gene>
<comment type="caution">
    <text evidence="2">The sequence shown here is derived from an EMBL/GenBank/DDBJ whole genome shotgun (WGS) entry which is preliminary data.</text>
</comment>
<proteinExistence type="predicted"/>
<dbReference type="RefSeq" id="WP_310424545.1">
    <property type="nucleotide sequence ID" value="NZ_JAVDYC010000001.1"/>
</dbReference>
<reference evidence="2 3" key="1">
    <citation type="submission" date="2023-07" db="EMBL/GenBank/DDBJ databases">
        <title>Sequencing the genomes of 1000 actinobacteria strains.</title>
        <authorList>
            <person name="Klenk H.-P."/>
        </authorList>
    </citation>
    <scope>NUCLEOTIDE SEQUENCE [LARGE SCALE GENOMIC DNA]</scope>
    <source>
        <strain evidence="2 3">DSM 44711</strain>
    </source>
</reference>
<feature type="region of interest" description="Disordered" evidence="1">
    <location>
        <begin position="685"/>
        <end position="723"/>
    </location>
</feature>
<evidence type="ECO:0000256" key="1">
    <source>
        <dbReference type="SAM" id="MobiDB-lite"/>
    </source>
</evidence>
<dbReference type="Gene3D" id="1.10.287.1490">
    <property type="match status" value="1"/>
</dbReference>
<evidence type="ECO:0000313" key="2">
    <source>
        <dbReference type="EMBL" id="MDR7327325.1"/>
    </source>
</evidence>
<accession>A0AAE4CWK9</accession>
<dbReference type="EMBL" id="JAVDYC010000001">
    <property type="protein sequence ID" value="MDR7327325.1"/>
    <property type="molecule type" value="Genomic_DNA"/>
</dbReference>
<sequence>MGCGCGCGCGGGCGGACGGAATRVGTAFVRPRWFAGMLLTEDDLRALTAYVSGKDRLHNSRLAGSGVVCGLEVACDPCGGGTVTVRPGYALDCAGHDIVVGCPEKVDVVALVNDLRVRQLGVDCGDPCGDRAFGLYARYTEERVEPISAYPTVDTCAPAGCEPSRVRETYRFVVKPVDDAAGHRYRPDVWLTARLGDEEKLSGLREQGWRLGVYGTAMRHATWTGARPIEFDAETADRFRDAVAVLGAAPETPSDAEVPDLVEQIRALGSALARLDTYPDADRDRIAGEAGVDLAEGRRVLGVGVAAVPRVAVERVWPARTRQQIALAVLDEGRRHADGPGDGLETRMLAQGLPLTYALRAALIADAHRMRRWLLGALESGDPADCGLLRAVESLTLPRPLPAEPSGDDATAGMTALTLLGRAAVTLGGALSRHVTDTATAAVRPPCADCADPDVLLAEVEVTDCEVVRVCATGREQVLPGGPGYAAWAPSVAEARELATRLGCGVLPPLPAPDGDDREPGDGPVALGYLAHLLSGPPAGDLDRLLRLLRHGSGPSDVDALRDEVAELSRRVDPGTDRSGVAELRGELAELARQGAAVGTLREQVAELARQNAAVATLRTEVARLSRPSADVETLRARVAELSDSRTEVEELRAQVAALSRPDAETAALREQVASLTRQIEALAAGAEAARAETTPDEAEAEPETTAPAKKTTPRRRGGGGTR</sequence>
<evidence type="ECO:0000313" key="3">
    <source>
        <dbReference type="Proteomes" id="UP001183629"/>
    </source>
</evidence>